<feature type="region of interest" description="Disordered" evidence="4">
    <location>
        <begin position="1"/>
        <end position="54"/>
    </location>
</feature>
<feature type="compositionally biased region" description="Polar residues" evidence="4">
    <location>
        <begin position="132"/>
        <end position="145"/>
    </location>
</feature>
<dbReference type="InterPro" id="IPR027007">
    <property type="entry name" value="C2_DOCK-type_domain"/>
</dbReference>
<keyword evidence="1" id="KW-0597">Phosphoprotein</keyword>
<dbReference type="InterPro" id="IPR043161">
    <property type="entry name" value="DOCK_C_lobe_A"/>
</dbReference>
<organism evidence="8 9">
    <name type="scientific">Actinia tenebrosa</name>
    <name type="common">Australian red waratah sea anemone</name>
    <dbReference type="NCBI Taxonomy" id="6105"/>
    <lineage>
        <taxon>Eukaryota</taxon>
        <taxon>Metazoa</taxon>
        <taxon>Cnidaria</taxon>
        <taxon>Anthozoa</taxon>
        <taxon>Hexacorallia</taxon>
        <taxon>Actiniaria</taxon>
        <taxon>Actiniidae</taxon>
        <taxon>Actinia</taxon>
    </lineage>
</organism>
<evidence type="ECO:0000259" key="6">
    <source>
        <dbReference type="PROSITE" id="PS51650"/>
    </source>
</evidence>
<evidence type="ECO:0000313" key="8">
    <source>
        <dbReference type="Proteomes" id="UP000515163"/>
    </source>
</evidence>
<dbReference type="PROSITE" id="PS51651">
    <property type="entry name" value="DOCKER"/>
    <property type="match status" value="1"/>
</dbReference>
<sequence>MPYKKSKKSRIKDLSSLDSSDDPSSSVDDTSEVSSTSVDSSKLEKRRDELSPKSKIARRAKLCKSDYSPIVSREDEIWQKSESNLKVTLAMSESTSISKTGSMESRGKRHTLVQMLALSRSQPDTSDCELSPQDSPSPSSKNGSPFSKPKINRASTDTEMNNIHGKGEKNDIDKATKTNKKKLQKQKSDYPSLTVFLVNADNESSFEPKCFKEIVQGLLPISYEDEIVQKRTQILRDPLQDLLLFPTDDISAYTIPRELRTEHSTVPKDALSRSTNLFTRECIRSYTSSWNCIENKYAQYSGSYLKLPRPSQTDGLQEQIFEADLTDQVDSSESNYAMSPLREKGITKQGYLTKAPFHGENDKVNSITAKTYKRRWFNLKQTSNDGSYVLEYRKDDHATTARGVIYLDSCTHISKGVKGKMYGFELHIHDKTYSLVADSQSDMDQWIASLCRVTGIDIDSCSKSTGISFSVKTRLPTKQNQSLRESLKNSKHPILLEYSKETDVQNAKRRRENRYKLFSLVRDLDSSACVSFDDARVDATVYKENFGTRFIVSFQDLKFRLTNVFSNGEETNVEPFFIKLAIFDAKKGIKLSEDFCCDLNDPRVADMLKGGDLIENGETNGDAINEEKRSKNVKKEIQYDHPTNAIFSVTCPHAEVYLVVRIEKVLQGSIGSCVEPYIKSGDIKKTAVKVLRLAEICCKKLGQYTMPFGWAARQIFNNEGTLDENAEFTPIYKQDREKLTDEDMVKLLSNVSSNDKLKQQIIPATLQIEVGRVSDSTKNVLTPSLMCVKPFHYSIKEPPTIEIEEFNQSIPEAAYPHTTYVNNFYIYPLTLNFNSQKVFSKARNIAVTIEFRDIDAQDALPLKCIYNTNGTPTLTTRVTAAVIHHCTNPTFYQEVKIKLPTQITEKHHIFFTFQHIACEQSKSMGGAGSVRGKPSPVETPVGYAWMPILHNKRVREGEISLMVSQSSPDEYLSAQYVGLSKVTGPDVKWVDKEKPLFKVNTRLVSTVYTQDEYVDGFFAHCQKFHGSPSSEIEKSKTLKLLNAVDVNTVIRFLPVIFNQLFHVMLVSHSEDVTLNVARVLIRITSQVHEAKRIEALKSYVKYVFVTERVENSSKTVHEELAKTLTMNLKPGSDPAVVSDLMKHSWFFFEIIAKSMAQTLVESDKAKRMNRDNWFPESLHRSLENFVQAFVPQIIKRLKELAQIAKDANFHLACFTKDCFTYMDRGFVFQMITYYSEQFRDSDTQMREFKFEFLQVVCNHEHYIPLNLPLDIRGLGGIHDCELSDEYCKRFFLVGLLLREVSSALTQGRHIRKLAIRVLRNLLVKHELDPRYDHEGRQSRIAALYLPFLTILLDHVPRFQGSNYELPHSLSQFSQESSYPVLTSDPPSESNRSSAYSGNLRVSPSDSLTPVAPNTPKEASQMALKVPFDDEETKELLLCFMYILKNLEQGVILDWWRQIMTSAVKRAHWHPTVLFMLHQDKYYSKFAAVIDMFDLLKLCLKHFRYQGKSNIQANMELEYLKATWRPNLPANNSSTETTKQYFEQRYKNYSGSSSKHSRNPSQGGNNMDLKTRVLMEGNLSNEVGLVVLDLVELFCNHFKFHLEQDDGDNLLMKKVFDTLVSFLQISQSELMIKHVFASLRSFINKFPIALFRGSANHCGDLCREILGCCNSKLESLRTQACAYLYLMMRSNYEFTGGMNCDRIHWQVIVAVSRLMQSGLNRPAVNNSLIALKNYANDDKGMKNTSFPSEVKDLTKKIHTVLQATAQMKEYDDIPEVLMDLQFSLAKSYSSTPELRETWLENMADTHAKQKNYSETAHCYIHAAALVAEYLKRQGIYPEGCAAFHRISPNVVPDESMMKTDESMAMEQRFTLKHLVEFLEKSAMFLERAERYEVMGEVYKLAIPIYEQERDFAGLASAYDNLSKAYRKVVDVMASGKRMLGKYFRVAFFGKVFGDDDGKEYIYKEPKVTSLPEISDRLQEMYTAKYRDNKIKLIHDSAKVHSDNLDSNFGHIQITYVNPYFDDDEKKSRPTPFEQSNNIRRFIYETPFTASGKAHGNLNEQCKRKTILTTSNTFPYVKKRILVVQEEQYELTPVEVAFDEMQNKVRELEQVTSQTPPDMKRLQLVLQGSVSVQVNAGPLAYAKTFLEMSVLHNYPAKHIERLQHVYKDFIKSCGKALDINHQLIKEDQQMYHDDMKDKYSQMRTELAKFIDVEHSSNMRKSGSSPMIKS</sequence>
<dbReference type="GeneID" id="116302267"/>
<feature type="domain" description="DOCKER" evidence="7">
    <location>
        <begin position="1785"/>
        <end position="2213"/>
    </location>
</feature>
<evidence type="ECO:0000256" key="3">
    <source>
        <dbReference type="PROSITE-ProRule" id="PRU00983"/>
    </source>
</evidence>
<reference evidence="9 10" key="1">
    <citation type="submission" date="2025-04" db="UniProtKB">
        <authorList>
            <consortium name="RefSeq"/>
        </authorList>
    </citation>
    <scope>IDENTIFICATION</scope>
    <source>
        <tissue evidence="9 10">Tentacle</tissue>
    </source>
</reference>
<dbReference type="SMART" id="SM00233">
    <property type="entry name" value="PH"/>
    <property type="match status" value="1"/>
</dbReference>
<dbReference type="Proteomes" id="UP000515163">
    <property type="component" value="Unplaced"/>
</dbReference>
<name>A0A6P8IKS3_ACTTE</name>
<dbReference type="PROSITE" id="PS50003">
    <property type="entry name" value="PH_DOMAIN"/>
    <property type="match status" value="1"/>
</dbReference>
<dbReference type="OrthoDB" id="47328at2759"/>
<dbReference type="GO" id="GO:0005085">
    <property type="term" value="F:guanyl-nucleotide exchange factor activity"/>
    <property type="evidence" value="ECO:0007669"/>
    <property type="project" value="UniProtKB-KW"/>
</dbReference>
<dbReference type="InterPro" id="IPR001849">
    <property type="entry name" value="PH_domain"/>
</dbReference>
<keyword evidence="2" id="KW-0344">Guanine-nucleotide releasing factor</keyword>
<dbReference type="InterPro" id="IPR046770">
    <property type="entry name" value="DOCKER_Lobe_B"/>
</dbReference>
<feature type="compositionally biased region" description="Low complexity" evidence="4">
    <location>
        <begin position="14"/>
        <end position="40"/>
    </location>
</feature>
<dbReference type="Pfam" id="PF00169">
    <property type="entry name" value="PH"/>
    <property type="match status" value="1"/>
</dbReference>
<proteinExistence type="inferred from homology"/>
<dbReference type="KEGG" id="aten:116302267"/>
<dbReference type="Gene3D" id="1.25.40.410">
    <property type="match status" value="1"/>
</dbReference>
<feature type="domain" description="PH" evidence="5">
    <location>
        <begin position="345"/>
        <end position="455"/>
    </location>
</feature>
<dbReference type="PANTHER" id="PTHR23317">
    <property type="entry name" value="DEDICATOR OF CYTOKINESIS DOCK"/>
    <property type="match status" value="1"/>
</dbReference>
<feature type="compositionally biased region" description="Polar residues" evidence="4">
    <location>
        <begin position="1377"/>
        <end position="1407"/>
    </location>
</feature>
<dbReference type="InterPro" id="IPR011993">
    <property type="entry name" value="PH-like_dom_sf"/>
</dbReference>
<feature type="region of interest" description="Disordered" evidence="4">
    <location>
        <begin position="1377"/>
        <end position="1415"/>
    </location>
</feature>
<evidence type="ECO:0000313" key="10">
    <source>
        <dbReference type="RefSeq" id="XP_031567358.1"/>
    </source>
</evidence>
<comment type="similarity">
    <text evidence="3">Belongs to the DOCK family.</text>
</comment>
<dbReference type="Gene3D" id="2.60.40.150">
    <property type="entry name" value="C2 domain"/>
    <property type="match status" value="1"/>
</dbReference>
<feature type="compositionally biased region" description="Basic residues" evidence="4">
    <location>
        <begin position="1"/>
        <end position="10"/>
    </location>
</feature>
<dbReference type="PROSITE" id="PS51650">
    <property type="entry name" value="C2_DOCK"/>
    <property type="match status" value="1"/>
</dbReference>
<dbReference type="RefSeq" id="XP_031567357.1">
    <property type="nucleotide sequence ID" value="XM_031711497.1"/>
</dbReference>
<evidence type="ECO:0000256" key="1">
    <source>
        <dbReference type="ARBA" id="ARBA00022553"/>
    </source>
</evidence>
<dbReference type="Gene3D" id="2.30.29.30">
    <property type="entry name" value="Pleckstrin-homology domain (PH domain)/Phosphotyrosine-binding domain (PTB)"/>
    <property type="match status" value="1"/>
</dbReference>
<feature type="compositionally biased region" description="Basic and acidic residues" evidence="4">
    <location>
        <begin position="165"/>
        <end position="176"/>
    </location>
</feature>
<dbReference type="InterPro" id="IPR026791">
    <property type="entry name" value="DOCK"/>
</dbReference>
<feature type="region of interest" description="Disordered" evidence="4">
    <location>
        <begin position="120"/>
        <end position="185"/>
    </location>
</feature>
<evidence type="ECO:0000313" key="9">
    <source>
        <dbReference type="RefSeq" id="XP_031567357.1"/>
    </source>
</evidence>
<dbReference type="RefSeq" id="XP_031567358.1">
    <property type="nucleotide sequence ID" value="XM_031711498.1"/>
</dbReference>
<dbReference type="Pfam" id="PF20422">
    <property type="entry name" value="DHR-2_Lobe_B"/>
    <property type="match status" value="1"/>
</dbReference>
<evidence type="ECO:0000256" key="4">
    <source>
        <dbReference type="SAM" id="MobiDB-lite"/>
    </source>
</evidence>
<dbReference type="Pfam" id="PF06920">
    <property type="entry name" value="DHR-2_Lobe_A"/>
    <property type="match status" value="1"/>
</dbReference>
<dbReference type="InterPro" id="IPR046773">
    <property type="entry name" value="DOCKER_Lobe_C"/>
</dbReference>
<dbReference type="InterPro" id="IPR043162">
    <property type="entry name" value="DOCK_C_lobe_C"/>
</dbReference>
<dbReference type="SUPFAM" id="SSF48371">
    <property type="entry name" value="ARM repeat"/>
    <property type="match status" value="1"/>
</dbReference>
<dbReference type="SUPFAM" id="SSF50729">
    <property type="entry name" value="PH domain-like"/>
    <property type="match status" value="1"/>
</dbReference>
<dbReference type="Pfam" id="PF14429">
    <property type="entry name" value="DOCK-C2"/>
    <property type="match status" value="1"/>
</dbReference>
<dbReference type="Pfam" id="PF20421">
    <property type="entry name" value="DHR-2_Lobe_C"/>
    <property type="match status" value="1"/>
</dbReference>
<feature type="compositionally biased region" description="Basic and acidic residues" evidence="4">
    <location>
        <begin position="41"/>
        <end position="52"/>
    </location>
</feature>
<dbReference type="PANTHER" id="PTHR23317:SF26">
    <property type="entry name" value="ZIZIMIN, ISOFORM K"/>
    <property type="match status" value="1"/>
</dbReference>
<dbReference type="Gene3D" id="1.20.58.740">
    <property type="match status" value="1"/>
</dbReference>
<dbReference type="InterPro" id="IPR027357">
    <property type="entry name" value="DOCKER_dom"/>
</dbReference>
<evidence type="ECO:0000256" key="2">
    <source>
        <dbReference type="ARBA" id="ARBA00022658"/>
    </source>
</evidence>
<evidence type="ECO:0000259" key="7">
    <source>
        <dbReference type="PROSITE" id="PS51651"/>
    </source>
</evidence>
<gene>
    <name evidence="9 10" type="primary">LOC116302267</name>
</gene>
<feature type="domain" description="C2 DOCK-type" evidence="6">
    <location>
        <begin position="821"/>
        <end position="1004"/>
    </location>
</feature>
<dbReference type="GO" id="GO:0007264">
    <property type="term" value="P:small GTPase-mediated signal transduction"/>
    <property type="evidence" value="ECO:0007669"/>
    <property type="project" value="InterPro"/>
</dbReference>
<dbReference type="InterPro" id="IPR016024">
    <property type="entry name" value="ARM-type_fold"/>
</dbReference>
<dbReference type="Pfam" id="PF11878">
    <property type="entry name" value="DOCK_C-D_N"/>
    <property type="match status" value="1"/>
</dbReference>
<dbReference type="InterPro" id="IPR035892">
    <property type="entry name" value="C2_domain_sf"/>
</dbReference>
<evidence type="ECO:0000259" key="5">
    <source>
        <dbReference type="PROSITE" id="PS50003"/>
    </source>
</evidence>
<keyword evidence="8" id="KW-1185">Reference proteome</keyword>
<dbReference type="InterPro" id="IPR046769">
    <property type="entry name" value="DOCKER_Lobe_A"/>
</dbReference>
<accession>A0A6P8IKS3</accession>
<protein>
    <submittedName>
        <fullName evidence="9 10">Dedicator of cytokinesis protein 11-like isoform X1</fullName>
    </submittedName>
</protein>
<dbReference type="InterPro" id="IPR021816">
    <property type="entry name" value="DOCK_C/D_N"/>
</dbReference>